<dbReference type="Proteomes" id="UP000789920">
    <property type="component" value="Unassembled WGS sequence"/>
</dbReference>
<protein>
    <submittedName>
        <fullName evidence="1">15988_t:CDS:1</fullName>
    </submittedName>
</protein>
<evidence type="ECO:0000313" key="1">
    <source>
        <dbReference type="EMBL" id="CAG8762103.1"/>
    </source>
</evidence>
<dbReference type="EMBL" id="CAJVQC010036781">
    <property type="protein sequence ID" value="CAG8762103.1"/>
    <property type="molecule type" value="Genomic_DNA"/>
</dbReference>
<keyword evidence="2" id="KW-1185">Reference proteome</keyword>
<comment type="caution">
    <text evidence="1">The sequence shown here is derived from an EMBL/GenBank/DDBJ whole genome shotgun (WGS) entry which is preliminary data.</text>
</comment>
<reference evidence="1" key="1">
    <citation type="submission" date="2021-06" db="EMBL/GenBank/DDBJ databases">
        <authorList>
            <person name="Kallberg Y."/>
            <person name="Tangrot J."/>
            <person name="Rosling A."/>
        </authorList>
    </citation>
    <scope>NUCLEOTIDE SEQUENCE</scope>
    <source>
        <strain evidence="1">MA461A</strain>
    </source>
</reference>
<gene>
    <name evidence="1" type="ORF">RPERSI_LOCUS15347</name>
</gene>
<feature type="non-terminal residue" evidence="1">
    <location>
        <position position="61"/>
    </location>
</feature>
<proteinExistence type="predicted"/>
<accession>A0ACA9QTA9</accession>
<evidence type="ECO:0000313" key="2">
    <source>
        <dbReference type="Proteomes" id="UP000789920"/>
    </source>
</evidence>
<sequence length="61" mass="7429">MDLSFLCGKQTLYYYKQEPAPPSCSNLNILKKHQLYENNFAYDDIYYKNKRQKYNENTHDQ</sequence>
<organism evidence="1 2">
    <name type="scientific">Racocetra persica</name>
    <dbReference type="NCBI Taxonomy" id="160502"/>
    <lineage>
        <taxon>Eukaryota</taxon>
        <taxon>Fungi</taxon>
        <taxon>Fungi incertae sedis</taxon>
        <taxon>Mucoromycota</taxon>
        <taxon>Glomeromycotina</taxon>
        <taxon>Glomeromycetes</taxon>
        <taxon>Diversisporales</taxon>
        <taxon>Gigasporaceae</taxon>
        <taxon>Racocetra</taxon>
    </lineage>
</organism>
<name>A0ACA9QTA9_9GLOM</name>